<keyword evidence="3 7" id="KW-0812">Transmembrane</keyword>
<dbReference type="PROSITE" id="PS50850">
    <property type="entry name" value="MFS"/>
    <property type="match status" value="1"/>
</dbReference>
<organism evidence="9 10">
    <name type="scientific">Ostreobium quekettii</name>
    <dbReference type="NCBI Taxonomy" id="121088"/>
    <lineage>
        <taxon>Eukaryota</taxon>
        <taxon>Viridiplantae</taxon>
        <taxon>Chlorophyta</taxon>
        <taxon>core chlorophytes</taxon>
        <taxon>Ulvophyceae</taxon>
        <taxon>TCBD clade</taxon>
        <taxon>Bryopsidales</taxon>
        <taxon>Ostreobineae</taxon>
        <taxon>Ostreobiaceae</taxon>
        <taxon>Ostreobium</taxon>
    </lineage>
</organism>
<dbReference type="PROSITE" id="PS00216">
    <property type="entry name" value="SUGAR_TRANSPORT_1"/>
    <property type="match status" value="1"/>
</dbReference>
<dbReference type="SUPFAM" id="SSF103473">
    <property type="entry name" value="MFS general substrate transporter"/>
    <property type="match status" value="1"/>
</dbReference>
<proteinExistence type="predicted"/>
<evidence type="ECO:0000256" key="7">
    <source>
        <dbReference type="SAM" id="Phobius"/>
    </source>
</evidence>
<name>A0A8S1IWH9_9CHLO</name>
<dbReference type="PANTHER" id="PTHR23511:SF5">
    <property type="entry name" value="MAJOR FACILITATOR-TYPE TRANSPORTER HXNZ-RELATED"/>
    <property type="match status" value="1"/>
</dbReference>
<evidence type="ECO:0000256" key="3">
    <source>
        <dbReference type="ARBA" id="ARBA00022692"/>
    </source>
</evidence>
<feature type="transmembrane region" description="Helical" evidence="7">
    <location>
        <begin position="378"/>
        <end position="397"/>
    </location>
</feature>
<evidence type="ECO:0000256" key="1">
    <source>
        <dbReference type="ARBA" id="ARBA00004141"/>
    </source>
</evidence>
<gene>
    <name evidence="9" type="ORF">OSTQU699_LOCUS4872</name>
</gene>
<feature type="transmembrane region" description="Helical" evidence="7">
    <location>
        <begin position="58"/>
        <end position="86"/>
    </location>
</feature>
<feature type="transmembrane region" description="Helical" evidence="7">
    <location>
        <begin position="149"/>
        <end position="171"/>
    </location>
</feature>
<keyword evidence="2" id="KW-0813">Transport</keyword>
<keyword evidence="10" id="KW-1185">Reference proteome</keyword>
<dbReference type="EMBL" id="CAJHUC010001037">
    <property type="protein sequence ID" value="CAD7699513.1"/>
    <property type="molecule type" value="Genomic_DNA"/>
</dbReference>
<feature type="transmembrane region" description="Helical" evidence="7">
    <location>
        <begin position="403"/>
        <end position="424"/>
    </location>
</feature>
<dbReference type="InterPro" id="IPR005828">
    <property type="entry name" value="MFS_sugar_transport-like"/>
</dbReference>
<evidence type="ECO:0000256" key="6">
    <source>
        <dbReference type="SAM" id="MobiDB-lite"/>
    </source>
</evidence>
<feature type="compositionally biased region" description="Basic and acidic residues" evidence="6">
    <location>
        <begin position="1"/>
        <end position="12"/>
    </location>
</feature>
<feature type="transmembrane region" description="Helical" evidence="7">
    <location>
        <begin position="436"/>
        <end position="455"/>
    </location>
</feature>
<feature type="domain" description="Major facilitator superfamily (MFS) profile" evidence="8">
    <location>
        <begin position="60"/>
        <end position="490"/>
    </location>
</feature>
<dbReference type="InterPro" id="IPR005829">
    <property type="entry name" value="Sugar_transporter_CS"/>
</dbReference>
<protein>
    <recommendedName>
        <fullName evidence="8">Major facilitator superfamily (MFS) profile domain-containing protein</fullName>
    </recommendedName>
</protein>
<feature type="region of interest" description="Disordered" evidence="6">
    <location>
        <begin position="1"/>
        <end position="36"/>
    </location>
</feature>
<dbReference type="GO" id="GO:0022857">
    <property type="term" value="F:transmembrane transporter activity"/>
    <property type="evidence" value="ECO:0007669"/>
    <property type="project" value="InterPro"/>
</dbReference>
<keyword evidence="5 7" id="KW-0472">Membrane</keyword>
<accession>A0A8S1IWH9</accession>
<evidence type="ECO:0000256" key="5">
    <source>
        <dbReference type="ARBA" id="ARBA00023136"/>
    </source>
</evidence>
<comment type="subcellular location">
    <subcellularLocation>
        <location evidence="1">Membrane</location>
        <topology evidence="1">Multi-pass membrane protein</topology>
    </subcellularLocation>
</comment>
<dbReference type="InterPro" id="IPR020846">
    <property type="entry name" value="MFS_dom"/>
</dbReference>
<keyword evidence="4 7" id="KW-1133">Transmembrane helix</keyword>
<dbReference type="GO" id="GO:0016020">
    <property type="term" value="C:membrane"/>
    <property type="evidence" value="ECO:0007669"/>
    <property type="project" value="UniProtKB-SubCell"/>
</dbReference>
<feature type="transmembrane region" description="Helical" evidence="7">
    <location>
        <begin position="467"/>
        <end position="485"/>
    </location>
</feature>
<dbReference type="Gene3D" id="1.20.1250.20">
    <property type="entry name" value="MFS general substrate transporter like domains"/>
    <property type="match status" value="1"/>
</dbReference>
<evidence type="ECO:0000313" key="9">
    <source>
        <dbReference type="EMBL" id="CAD7699513.1"/>
    </source>
</evidence>
<evidence type="ECO:0000313" key="10">
    <source>
        <dbReference type="Proteomes" id="UP000708148"/>
    </source>
</evidence>
<evidence type="ECO:0000256" key="2">
    <source>
        <dbReference type="ARBA" id="ARBA00022448"/>
    </source>
</evidence>
<feature type="transmembrane region" description="Helical" evidence="7">
    <location>
        <begin position="125"/>
        <end position="143"/>
    </location>
</feature>
<evidence type="ECO:0000256" key="4">
    <source>
        <dbReference type="ARBA" id="ARBA00022989"/>
    </source>
</evidence>
<sequence length="511" mass="54517">MAGRGARNEASERVPLVNDDDDGDVGQPCRECPPEDQESIASTVSEVVESVGMGRFQVALFCAMGLSWMAESAKFGAVALVAPMVACEWNLPAVQESMLTSFAFIGAAIGCYAFGMVADVLGRKSTYWCVSLLGVIGSLGAAGSPTTEWLGFCFFLLGLVVGGINVGPVYLIEYMPIAQRGRWGAFLAMPWALGMVGGAGIAWFAVPWAGWRAYLAMLNIPYVGVFALLPFFPESAHFLVVAGKPLKAMAALKRMAKINRVKLGSTVVLLAEEGGESTDDASLCLLVKQGLGGLARLLSRTLWWTTLTSVSMAVAEIFTYNSLLLLNTQIHAEAVGTCESRHFRLSEQAYVDMMIVSSADVIGNLLGIAMIEWIGRKWSLTTQFIGSAVALVPLLIAPHIEPTVFLFMSRAVVLASYSILVVYIPELYSTGVRTQALGLAVLMGSVASLLTPFVAQGLLQQHGLRSALGVICTVLVAGGVSALCSPRETIGEALQDATESRRKLSWSPIQD</sequence>
<dbReference type="PANTHER" id="PTHR23511">
    <property type="entry name" value="SYNAPTIC VESICLE GLYCOPROTEIN 2"/>
    <property type="match status" value="1"/>
</dbReference>
<reference evidence="9" key="1">
    <citation type="submission" date="2020-12" db="EMBL/GenBank/DDBJ databases">
        <authorList>
            <person name="Iha C."/>
        </authorList>
    </citation>
    <scope>NUCLEOTIDE SEQUENCE</scope>
</reference>
<evidence type="ECO:0000259" key="8">
    <source>
        <dbReference type="PROSITE" id="PS50850"/>
    </source>
</evidence>
<dbReference type="AlphaFoldDB" id="A0A8S1IWH9"/>
<dbReference type="InterPro" id="IPR036259">
    <property type="entry name" value="MFS_trans_sf"/>
</dbReference>
<feature type="transmembrane region" description="Helical" evidence="7">
    <location>
        <begin position="183"/>
        <end position="205"/>
    </location>
</feature>
<dbReference type="Proteomes" id="UP000708148">
    <property type="component" value="Unassembled WGS sequence"/>
</dbReference>
<feature type="transmembrane region" description="Helical" evidence="7">
    <location>
        <begin position="211"/>
        <end position="232"/>
    </location>
</feature>
<dbReference type="Pfam" id="PF00083">
    <property type="entry name" value="Sugar_tr"/>
    <property type="match status" value="1"/>
</dbReference>
<feature type="transmembrane region" description="Helical" evidence="7">
    <location>
        <begin position="98"/>
        <end position="118"/>
    </location>
</feature>
<comment type="caution">
    <text evidence="9">The sequence shown here is derived from an EMBL/GenBank/DDBJ whole genome shotgun (WGS) entry which is preliminary data.</text>
</comment>
<dbReference type="OrthoDB" id="3936150at2759"/>